<dbReference type="PANTHER" id="PTHR43156:SF2">
    <property type="entry name" value="STAGE II SPORULATION PROTEIN E"/>
    <property type="match status" value="1"/>
</dbReference>
<reference evidence="3 4" key="1">
    <citation type="submission" date="2018-03" db="EMBL/GenBank/DDBJ databases">
        <title>Bioinformatic expansion and discovery of thiopeptide antibiotics.</title>
        <authorList>
            <person name="Schwalen C.J."/>
            <person name="Hudson G.A."/>
            <person name="Mitchell D.A."/>
        </authorList>
    </citation>
    <scope>NUCLEOTIDE SEQUENCE [LARGE SCALE GENOMIC DNA]</scope>
    <source>
        <strain evidence="3 4">ATCC 21389</strain>
    </source>
</reference>
<dbReference type="GO" id="GO:0016791">
    <property type="term" value="F:phosphatase activity"/>
    <property type="evidence" value="ECO:0007669"/>
    <property type="project" value="TreeGrafter"/>
</dbReference>
<keyword evidence="1" id="KW-0378">Hydrolase</keyword>
<dbReference type="InterPro" id="IPR001932">
    <property type="entry name" value="PPM-type_phosphatase-like_dom"/>
</dbReference>
<dbReference type="AlphaFoldDB" id="A0A2V4MY81"/>
<dbReference type="SMART" id="SM00331">
    <property type="entry name" value="PP2C_SIG"/>
    <property type="match status" value="1"/>
</dbReference>
<comment type="caution">
    <text evidence="3">The sequence shown here is derived from an EMBL/GenBank/DDBJ whole genome shotgun (WGS) entry which is preliminary data.</text>
</comment>
<evidence type="ECO:0000256" key="1">
    <source>
        <dbReference type="ARBA" id="ARBA00022801"/>
    </source>
</evidence>
<dbReference type="PANTHER" id="PTHR43156">
    <property type="entry name" value="STAGE II SPORULATION PROTEIN E-RELATED"/>
    <property type="match status" value="1"/>
</dbReference>
<gene>
    <name evidence="3" type="ORF">C7C46_21895</name>
</gene>
<organism evidence="3 4">
    <name type="scientific">Streptomyces tateyamensis</name>
    <dbReference type="NCBI Taxonomy" id="565073"/>
    <lineage>
        <taxon>Bacteria</taxon>
        <taxon>Bacillati</taxon>
        <taxon>Actinomycetota</taxon>
        <taxon>Actinomycetes</taxon>
        <taxon>Kitasatosporales</taxon>
        <taxon>Streptomycetaceae</taxon>
        <taxon>Streptomyces</taxon>
    </lineage>
</organism>
<accession>A0A2V4MY81</accession>
<evidence type="ECO:0000313" key="3">
    <source>
        <dbReference type="EMBL" id="PYC76633.1"/>
    </source>
</evidence>
<proteinExistence type="predicted"/>
<dbReference type="Gene3D" id="3.60.40.10">
    <property type="entry name" value="PPM-type phosphatase domain"/>
    <property type="match status" value="1"/>
</dbReference>
<feature type="domain" description="PPM-type phosphatase" evidence="2">
    <location>
        <begin position="185"/>
        <end position="401"/>
    </location>
</feature>
<dbReference type="InterPro" id="IPR052016">
    <property type="entry name" value="Bact_Sigma-Reg"/>
</dbReference>
<dbReference type="OrthoDB" id="4935951at2"/>
<dbReference type="SUPFAM" id="SSF81606">
    <property type="entry name" value="PP2C-like"/>
    <property type="match status" value="1"/>
</dbReference>
<evidence type="ECO:0000313" key="4">
    <source>
        <dbReference type="Proteomes" id="UP000248039"/>
    </source>
</evidence>
<dbReference type="Proteomes" id="UP000248039">
    <property type="component" value="Unassembled WGS sequence"/>
</dbReference>
<name>A0A2V4MY81_9ACTN</name>
<keyword evidence="4" id="KW-1185">Reference proteome</keyword>
<dbReference type="EMBL" id="PYBW01000082">
    <property type="protein sequence ID" value="PYC76633.1"/>
    <property type="molecule type" value="Genomic_DNA"/>
</dbReference>
<sequence length="405" mass="43193">MARAEREPHRGAAERAEGVGERLVDALLERAHETPPQLIAPLLAEQVRLLGGRDVSILLQDHEQLMLLPLPGPGLITEGPHPIDGSPAGTAFLSAASTEIPRGAGRRIFLPLLGGAGPVGVLALTLDTVSGDDRRVLGRLAALVADLIATKGGYTDQFSLARRSSPMSTAAEIQWSLLPPLTMSTPEVEVAGILEPAYEVAGDSFDYALNEDVLHVAVIDAMGHGLDAAVMATVAIGAYRHSRRAGVGLAEIYAFMDSAIADQFGVEHFVTAHMMQLNVRSGLLQWVNAGHPAPLLIRHHDVVQQLKGPTTLPVGFGGEQPQISEQSLRRGDRVLFFTDGLIEEHLSGGEQFGEQQLIDAVTRIGPTGGGVRTMVRTLSQTLKRERGGITSDDATLFLVEWRGGT</sequence>
<dbReference type="RefSeq" id="WP_110671601.1">
    <property type="nucleotide sequence ID" value="NZ_PYBW01000082.1"/>
</dbReference>
<dbReference type="InterPro" id="IPR036457">
    <property type="entry name" value="PPM-type-like_dom_sf"/>
</dbReference>
<protein>
    <submittedName>
        <fullName evidence="3">Phosphatase</fullName>
    </submittedName>
</protein>
<dbReference type="Pfam" id="PF07228">
    <property type="entry name" value="SpoIIE"/>
    <property type="match status" value="1"/>
</dbReference>
<evidence type="ECO:0000259" key="2">
    <source>
        <dbReference type="SMART" id="SM00331"/>
    </source>
</evidence>